<protein>
    <submittedName>
        <fullName evidence="2">(apollo) hypothetical protein</fullName>
    </submittedName>
</protein>
<reference evidence="2" key="1">
    <citation type="submission" date="2021-04" db="EMBL/GenBank/DDBJ databases">
        <authorList>
            <person name="Tunstrom K."/>
        </authorList>
    </citation>
    <scope>NUCLEOTIDE SEQUENCE</scope>
</reference>
<sequence>MSFRQNNSNSSLRTSSLNSKSARQSEKITNLENIIEILKQNNENLKKSLDNKDVRIVNLVREKEKLHEELKCAQRTNRNLHQQLTDERDIHFKEKEYLVDDIKRLSFARRGDIIFKSLEEEIKEKDEIIYNICAKYLKMKSNKITLQKKLIMLQEQSEKVNFLSICN</sequence>
<keyword evidence="3" id="KW-1185">Reference proteome</keyword>
<evidence type="ECO:0000313" key="3">
    <source>
        <dbReference type="Proteomes" id="UP000691718"/>
    </source>
</evidence>
<feature type="region of interest" description="Disordered" evidence="1">
    <location>
        <begin position="1"/>
        <end position="24"/>
    </location>
</feature>
<dbReference type="AlphaFoldDB" id="A0A8S3W7F4"/>
<proteinExistence type="predicted"/>
<gene>
    <name evidence="2" type="ORF">PAPOLLO_LOCUS3041</name>
</gene>
<name>A0A8S3W7F4_PARAO</name>
<dbReference type="Proteomes" id="UP000691718">
    <property type="component" value="Unassembled WGS sequence"/>
</dbReference>
<dbReference type="EMBL" id="CAJQZP010000200">
    <property type="protein sequence ID" value="CAG4945222.1"/>
    <property type="molecule type" value="Genomic_DNA"/>
</dbReference>
<organism evidence="2 3">
    <name type="scientific">Parnassius apollo</name>
    <name type="common">Apollo butterfly</name>
    <name type="synonym">Papilio apollo</name>
    <dbReference type="NCBI Taxonomy" id="110799"/>
    <lineage>
        <taxon>Eukaryota</taxon>
        <taxon>Metazoa</taxon>
        <taxon>Ecdysozoa</taxon>
        <taxon>Arthropoda</taxon>
        <taxon>Hexapoda</taxon>
        <taxon>Insecta</taxon>
        <taxon>Pterygota</taxon>
        <taxon>Neoptera</taxon>
        <taxon>Endopterygota</taxon>
        <taxon>Lepidoptera</taxon>
        <taxon>Glossata</taxon>
        <taxon>Ditrysia</taxon>
        <taxon>Papilionoidea</taxon>
        <taxon>Papilionidae</taxon>
        <taxon>Parnassiinae</taxon>
        <taxon>Parnassini</taxon>
        <taxon>Parnassius</taxon>
        <taxon>Parnassius</taxon>
    </lineage>
</organism>
<evidence type="ECO:0000313" key="2">
    <source>
        <dbReference type="EMBL" id="CAG4945222.1"/>
    </source>
</evidence>
<comment type="caution">
    <text evidence="2">The sequence shown here is derived from an EMBL/GenBank/DDBJ whole genome shotgun (WGS) entry which is preliminary data.</text>
</comment>
<feature type="compositionally biased region" description="Low complexity" evidence="1">
    <location>
        <begin position="1"/>
        <end position="21"/>
    </location>
</feature>
<accession>A0A8S3W7F4</accession>
<dbReference type="OrthoDB" id="7600531at2759"/>
<evidence type="ECO:0000256" key="1">
    <source>
        <dbReference type="SAM" id="MobiDB-lite"/>
    </source>
</evidence>